<evidence type="ECO:0000256" key="2">
    <source>
        <dbReference type="ARBA" id="ARBA00022737"/>
    </source>
</evidence>
<dbReference type="OrthoDB" id="185373at2759"/>
<evidence type="ECO:0000256" key="7">
    <source>
        <dbReference type="SAM" id="MobiDB-lite"/>
    </source>
</evidence>
<protein>
    <submittedName>
        <fullName evidence="8">Pentatricopeptide repeat domain-containing protein</fullName>
    </submittedName>
</protein>
<feature type="compositionally biased region" description="Low complexity" evidence="7">
    <location>
        <begin position="35"/>
        <end position="49"/>
    </location>
</feature>
<sequence length="943" mass="105475">MAPPATLLADMSQRGQYVCRSCLGSLRTTQHRPTARTTTRPPWATGTAANTPALTTTIPIRTLSRSATQVRGRARREGGAAPSSRRATPPRAQAEASSSSSSSINTPPAGLPTVEELRRGLEADTEANRIGRTDDEVSVRFFDQLLDGTIVPVNDPRSVESELTRKMDELEGKLKDSEKLIKEIEKKHPDGPIKRRADRMRRRLDIIREVEAEGRKVELEEAEAAKSADKTTPTPASIKISEMGFHANARRHVRNLNAVLRPAAARLKLNGDKGIDTKIITAVWSRYGAARIGLAESWSNVPPAAWALLWDVLARDSSAGVNCKNPRRMSHIFYLTKDMQAAGITLTDEQQILAIEAMFIEGWQAEAIDNWRRVAATLGAQPSTALAYWELGVRMNSIEGDLERAERAADHLFDGGLAKDGCKDKPNPRVLFQLIRSAASRDAQAKAWETYRRLHTILEARGPGGMKIEDYDEVVSAFLAANQTEYAFDVFVDMMFSGAIDSRQRLHVQEQNDQRHDKYATPKLPQPVANQFFFGKWLKRLIGAGDTDGAHRVLKFMQSRGIMMAAVQVNGLLGAWLRSGTAENQALADTLAWQMIESRRIFVSLRRRERQVEWPLQLQSNRTRNGLAVDANSELTFVPRASLETFLLMADNYKNRGQIGMMEKLWTAFRDCELSSTDAYMMNQLIESYMRDGRADEARNLYRHMVHGPQKVLPNANTFISLVRSVPVNRGIAATMSDDELQVAGNECRKLVAEMTRVAHVAFRNSSGKPRETVDPREAAYYQALGRSLLHTFRKTGDYVALYVMLQTMLPLMSTADAFRVPRFRMTSSLAIELVSGLSSTDNKYYQRDTAETRHRIFKASEAVESLLREARMGQLNLYRQPERPRRALTSSGVQSDLDLSDDLSAAVAHVYRIKCKGVTEDQFAAMHDAAVAEMGLQKYFNM</sequence>
<dbReference type="PANTHER" id="PTHR47447">
    <property type="entry name" value="OS03G0856100 PROTEIN"/>
    <property type="match status" value="1"/>
</dbReference>
<feature type="repeat" description="PPR" evidence="5">
    <location>
        <begin position="678"/>
        <end position="712"/>
    </location>
</feature>
<dbReference type="InterPro" id="IPR002885">
    <property type="entry name" value="PPR_rpt"/>
</dbReference>
<evidence type="ECO:0000313" key="9">
    <source>
        <dbReference type="Proteomes" id="UP000016923"/>
    </source>
</evidence>
<evidence type="ECO:0000256" key="1">
    <source>
        <dbReference type="ARBA" id="ARBA00006192"/>
    </source>
</evidence>
<dbReference type="AlphaFoldDB" id="S3BYF0"/>
<evidence type="ECO:0000313" key="8">
    <source>
        <dbReference type="EMBL" id="EPE05577.1"/>
    </source>
</evidence>
<comment type="subunit">
    <text evidence="4">Binds to mitochondrial small subunit 15S rRNA.</text>
</comment>
<organism evidence="8 9">
    <name type="scientific">Ophiostoma piceae (strain UAMH 11346)</name>
    <name type="common">Sap stain fungus</name>
    <dbReference type="NCBI Taxonomy" id="1262450"/>
    <lineage>
        <taxon>Eukaryota</taxon>
        <taxon>Fungi</taxon>
        <taxon>Dikarya</taxon>
        <taxon>Ascomycota</taxon>
        <taxon>Pezizomycotina</taxon>
        <taxon>Sordariomycetes</taxon>
        <taxon>Sordariomycetidae</taxon>
        <taxon>Ophiostomatales</taxon>
        <taxon>Ophiostomataceae</taxon>
        <taxon>Ophiostoma</taxon>
    </lineage>
</organism>
<feature type="compositionally biased region" description="Polar residues" evidence="7">
    <location>
        <begin position="50"/>
        <end position="69"/>
    </location>
</feature>
<evidence type="ECO:0000256" key="4">
    <source>
        <dbReference type="ARBA" id="ARBA00044511"/>
    </source>
</evidence>
<dbReference type="InterPro" id="IPR011990">
    <property type="entry name" value="TPR-like_helical_dom_sf"/>
</dbReference>
<evidence type="ECO:0000256" key="5">
    <source>
        <dbReference type="PROSITE-ProRule" id="PRU00708"/>
    </source>
</evidence>
<keyword evidence="2" id="KW-0677">Repeat</keyword>
<keyword evidence="9" id="KW-1185">Reference proteome</keyword>
<dbReference type="Pfam" id="PF01535">
    <property type="entry name" value="PPR"/>
    <property type="match status" value="1"/>
</dbReference>
<dbReference type="Proteomes" id="UP000016923">
    <property type="component" value="Unassembled WGS sequence"/>
</dbReference>
<dbReference type="HOGENOM" id="CLU_014148_1_0_1"/>
<evidence type="ECO:0000256" key="3">
    <source>
        <dbReference type="ARBA" id="ARBA00044493"/>
    </source>
</evidence>
<reference evidence="8 9" key="1">
    <citation type="journal article" date="2013" name="BMC Genomics">
        <title>The genome and transcriptome of the pine saprophyte Ophiostoma piceae, and a comparison with the bark beetle-associated pine pathogen Grosmannia clavigera.</title>
        <authorList>
            <person name="Haridas S."/>
            <person name="Wang Y."/>
            <person name="Lim L."/>
            <person name="Massoumi Alamouti S."/>
            <person name="Jackman S."/>
            <person name="Docking R."/>
            <person name="Robertson G."/>
            <person name="Birol I."/>
            <person name="Bohlmann J."/>
            <person name="Breuil C."/>
        </authorList>
    </citation>
    <scope>NUCLEOTIDE SEQUENCE [LARGE SCALE GENOMIC DNA]</scope>
    <source>
        <strain evidence="8 9">UAMH 11346</strain>
    </source>
</reference>
<evidence type="ECO:0000256" key="6">
    <source>
        <dbReference type="SAM" id="Coils"/>
    </source>
</evidence>
<dbReference type="Gene3D" id="1.25.40.10">
    <property type="entry name" value="Tetratricopeptide repeat domain"/>
    <property type="match status" value="2"/>
</dbReference>
<keyword evidence="6" id="KW-0175">Coiled coil</keyword>
<comment type="similarity">
    <text evidence="1">Belongs to the CCM1 family.</text>
</comment>
<name>S3BYF0_OPHP1</name>
<dbReference type="PANTHER" id="PTHR47447:SF17">
    <property type="entry name" value="OS12G0638900 PROTEIN"/>
    <property type="match status" value="1"/>
</dbReference>
<dbReference type="OMA" id="HATENQP"/>
<proteinExistence type="inferred from homology"/>
<dbReference type="VEuPathDB" id="FungiDB:F503_02316"/>
<comment type="function">
    <text evidence="3">Regulates mitochondrial small subunit maturation by controlling 15S rRNA 5'-end processing. Localizes to the 5' precursor of the 15S rRNA in a position that is subsequently occupied by mS47 in the mature yeast mtSSU. Uses structure and sequence-specific RNA recognition, binding to a single-stranded region of the precursor and specifically recognizing bases -6 to -1. The exchange of Ccm1 for mS47 is coupled to the irreversible removal of precursor rRNA that is accompanied by conformational changes of the mitoribosomal proteins uS5m and mS26. These conformational changes signal completion of 5'-end rRNA processing through protection of the mature 5'-end of the 15S rRNA and stabilization of mS47. The removal of the 5' precursor together with the dissociation of Ccm1 may be catalyzed by the 5'-3' exoribonuclease Pet127. Involved in the specific removal of group I introns in mitochondrial encoded transcripts.</text>
</comment>
<accession>S3BYF0</accession>
<feature type="coiled-coil region" evidence="6">
    <location>
        <begin position="160"/>
        <end position="187"/>
    </location>
</feature>
<dbReference type="EMBL" id="KE148156">
    <property type="protein sequence ID" value="EPE05577.1"/>
    <property type="molecule type" value="Genomic_DNA"/>
</dbReference>
<gene>
    <name evidence="8" type="ORF">F503_02316</name>
</gene>
<dbReference type="PROSITE" id="PS51375">
    <property type="entry name" value="PPR"/>
    <property type="match status" value="1"/>
</dbReference>
<feature type="region of interest" description="Disordered" evidence="7">
    <location>
        <begin position="29"/>
        <end position="112"/>
    </location>
</feature>
<dbReference type="eggNOG" id="ENOG502S3E1">
    <property type="taxonomic scope" value="Eukaryota"/>
</dbReference>